<evidence type="ECO:0000256" key="2">
    <source>
        <dbReference type="ARBA" id="ARBA00010945"/>
    </source>
</evidence>
<evidence type="ECO:0000256" key="1">
    <source>
        <dbReference type="ARBA" id="ARBA00004496"/>
    </source>
</evidence>
<dbReference type="GO" id="GO:0006281">
    <property type="term" value="P:DNA repair"/>
    <property type="evidence" value="ECO:0007669"/>
    <property type="project" value="UniProtKB-UniRule"/>
</dbReference>
<comment type="caution">
    <text evidence="19">The sequence shown here is derived from an EMBL/GenBank/DDBJ whole genome shotgun (WGS) entry which is preliminary data.</text>
</comment>
<comment type="subcellular location">
    <subcellularLocation>
        <location evidence="1 16">Cytoplasm</location>
    </subcellularLocation>
</comment>
<evidence type="ECO:0000256" key="3">
    <source>
        <dbReference type="ARBA" id="ARBA00022457"/>
    </source>
</evidence>
<sequence length="452" mass="48175">MRARPSILHLDLDAFFAAVEQRDKPSLQGRPVIVGGIGVRGVVSTASYEARAFGARSAMPTAEARRRCPPGTAYLHPRFPAYKKSSEVVMGLLHDLSPVVEQVSVDEAYVDLAAPGTHDLSVDGVRRLVAGLIDEIASATGGLTASAGVASSKMLAKIGSDLEKPHGLVVVEPGRELEVLEPLSVRVLGGVGPATADRLKTFGVTTVAELQQMTLPDLVSIFGESHGHGLHRLARAQDDREVVVEREAKSISAEETFDVDIPDRARLDAELAAMVTRVGARLARQAAFARTVTIKVRHHDFTTLTRSETLVHPTGEPGVVLATARRLLAQVDVADGLRLLGVGVSGFSGHAQEQLAFDDEADEATPILPEGIDPAPRAPDTRSVRPTWRTGQDVVHDDHGAGWVWGAGRDRVSVRFEGPRTPPGVVRTFGTDDSALSPGEPPDWRAPSDVSA</sequence>
<dbReference type="Pfam" id="PF21999">
    <property type="entry name" value="IMS_HHH_1"/>
    <property type="match status" value="1"/>
</dbReference>
<keyword evidence="10 16" id="KW-0460">Magnesium</keyword>
<keyword evidence="4 16" id="KW-0963">Cytoplasm</keyword>
<evidence type="ECO:0000313" key="19">
    <source>
        <dbReference type="EMBL" id="KNX37034.1"/>
    </source>
</evidence>
<proteinExistence type="inferred from homology"/>
<dbReference type="Gene3D" id="3.30.1490.100">
    <property type="entry name" value="DNA polymerase, Y-family, little finger domain"/>
    <property type="match status" value="1"/>
</dbReference>
<evidence type="ECO:0000256" key="7">
    <source>
        <dbReference type="ARBA" id="ARBA00022705"/>
    </source>
</evidence>
<dbReference type="InterPro" id="IPR001126">
    <property type="entry name" value="UmuC"/>
</dbReference>
<keyword evidence="11 16" id="KW-0239">DNA-directed DNA polymerase</keyword>
<accession>A0A0L6CH41</accession>
<evidence type="ECO:0000256" key="17">
    <source>
        <dbReference type="SAM" id="MobiDB-lite"/>
    </source>
</evidence>
<feature type="region of interest" description="Disordered" evidence="17">
    <location>
        <begin position="366"/>
        <end position="386"/>
    </location>
</feature>
<keyword evidence="3 16" id="KW-0515">Mutator protein</keyword>
<reference evidence="20" key="1">
    <citation type="submission" date="2015-03" db="EMBL/GenBank/DDBJ databases">
        <title>Luteipulveratus halotolerans sp. nov., a novel actinobacterium (Dermacoccaceae) from Sarawak, Malaysia.</title>
        <authorList>
            <person name="Juboi H."/>
            <person name="Basik A."/>
            <person name="Shamsul S.S."/>
            <person name="Arnold P."/>
            <person name="Schmitt E.K."/>
            <person name="Sanglier J.-J."/>
            <person name="Yeo T."/>
        </authorList>
    </citation>
    <scope>NUCLEOTIDE SEQUENCE [LARGE SCALE GENOMIC DNA]</scope>
    <source>
        <strain evidence="20">C296001</strain>
    </source>
</reference>
<dbReference type="STRING" id="1631356.VV01_07550"/>
<dbReference type="NCBIfam" id="NF002882">
    <property type="entry name" value="PRK03348.1"/>
    <property type="match status" value="1"/>
</dbReference>
<evidence type="ECO:0000256" key="9">
    <source>
        <dbReference type="ARBA" id="ARBA00022763"/>
    </source>
</evidence>
<dbReference type="SUPFAM" id="SSF56672">
    <property type="entry name" value="DNA/RNA polymerases"/>
    <property type="match status" value="1"/>
</dbReference>
<dbReference type="InterPro" id="IPR017961">
    <property type="entry name" value="DNA_pol_Y-fam_little_finger"/>
</dbReference>
<dbReference type="Gene3D" id="1.10.150.20">
    <property type="entry name" value="5' to 3' exonuclease, C-terminal subdomain"/>
    <property type="match status" value="1"/>
</dbReference>
<evidence type="ECO:0000256" key="14">
    <source>
        <dbReference type="ARBA" id="ARBA00025589"/>
    </source>
</evidence>
<dbReference type="HAMAP" id="MF_01113">
    <property type="entry name" value="DNApol_IV"/>
    <property type="match status" value="1"/>
</dbReference>
<comment type="function">
    <text evidence="14 16">Poorly processive, error-prone DNA polymerase involved in untargeted mutagenesis. Copies undamaged DNA at stalled replication forks, which arise in vivo from mismatched or misaligned primer ends. These misaligned primers can be extended by PolIV. Exhibits no 3'-5' exonuclease (proofreading) activity. May be involved in translesional synthesis, in conjunction with the beta clamp from PolIII.</text>
</comment>
<dbReference type="InterPro" id="IPR043502">
    <property type="entry name" value="DNA/RNA_pol_sf"/>
</dbReference>
<evidence type="ECO:0000256" key="4">
    <source>
        <dbReference type="ARBA" id="ARBA00022490"/>
    </source>
</evidence>
<dbReference type="RefSeq" id="WP_050669354.1">
    <property type="nucleotide sequence ID" value="NZ_LAIR01000002.1"/>
</dbReference>
<evidence type="ECO:0000256" key="16">
    <source>
        <dbReference type="HAMAP-Rule" id="MF_01113"/>
    </source>
</evidence>
<keyword evidence="12 16" id="KW-0238">DNA-binding</keyword>
<evidence type="ECO:0000256" key="12">
    <source>
        <dbReference type="ARBA" id="ARBA00023125"/>
    </source>
</evidence>
<name>A0A0L6CH41_9MICO</name>
<dbReference type="GO" id="GO:0000287">
    <property type="term" value="F:magnesium ion binding"/>
    <property type="evidence" value="ECO:0007669"/>
    <property type="project" value="UniProtKB-UniRule"/>
</dbReference>
<evidence type="ECO:0000313" key="20">
    <source>
        <dbReference type="Proteomes" id="UP000037397"/>
    </source>
</evidence>
<dbReference type="GO" id="GO:0005829">
    <property type="term" value="C:cytosol"/>
    <property type="evidence" value="ECO:0007669"/>
    <property type="project" value="TreeGrafter"/>
</dbReference>
<dbReference type="CDD" id="cd03586">
    <property type="entry name" value="PolY_Pol_IV_kappa"/>
    <property type="match status" value="1"/>
</dbReference>
<feature type="region of interest" description="Disordered" evidence="17">
    <location>
        <begin position="415"/>
        <end position="452"/>
    </location>
</feature>
<dbReference type="InterPro" id="IPR043128">
    <property type="entry name" value="Rev_trsase/Diguanyl_cyclase"/>
</dbReference>
<dbReference type="InterPro" id="IPR036775">
    <property type="entry name" value="DNA_pol_Y-fam_lit_finger_sf"/>
</dbReference>
<evidence type="ECO:0000256" key="11">
    <source>
        <dbReference type="ARBA" id="ARBA00022932"/>
    </source>
</evidence>
<evidence type="ECO:0000259" key="18">
    <source>
        <dbReference type="PROSITE" id="PS50173"/>
    </source>
</evidence>
<comment type="catalytic activity">
    <reaction evidence="15 16">
        <text>DNA(n) + a 2'-deoxyribonucleoside 5'-triphosphate = DNA(n+1) + diphosphate</text>
        <dbReference type="Rhea" id="RHEA:22508"/>
        <dbReference type="Rhea" id="RHEA-COMP:17339"/>
        <dbReference type="Rhea" id="RHEA-COMP:17340"/>
        <dbReference type="ChEBI" id="CHEBI:33019"/>
        <dbReference type="ChEBI" id="CHEBI:61560"/>
        <dbReference type="ChEBI" id="CHEBI:173112"/>
        <dbReference type="EC" id="2.7.7.7"/>
    </reaction>
</comment>
<dbReference type="AlphaFoldDB" id="A0A0L6CH41"/>
<comment type="cofactor">
    <cofactor evidence="16">
        <name>Mg(2+)</name>
        <dbReference type="ChEBI" id="CHEBI:18420"/>
    </cofactor>
    <text evidence="16">Binds 2 magnesium ions per subunit.</text>
</comment>
<feature type="site" description="Substrate discrimination" evidence="16">
    <location>
        <position position="16"/>
    </location>
</feature>
<dbReference type="GO" id="GO:0042276">
    <property type="term" value="P:error-prone translesion synthesis"/>
    <property type="evidence" value="ECO:0007669"/>
    <property type="project" value="TreeGrafter"/>
</dbReference>
<keyword evidence="13 16" id="KW-0234">DNA repair</keyword>
<comment type="similarity">
    <text evidence="2 16">Belongs to the DNA polymerase type-Y family.</text>
</comment>
<dbReference type="OrthoDB" id="9808813at2"/>
<dbReference type="Proteomes" id="UP000037397">
    <property type="component" value="Unassembled WGS sequence"/>
</dbReference>
<dbReference type="FunFam" id="3.30.1490.100:FF:000004">
    <property type="entry name" value="DNA polymerase IV"/>
    <property type="match status" value="1"/>
</dbReference>
<evidence type="ECO:0000256" key="13">
    <source>
        <dbReference type="ARBA" id="ARBA00023204"/>
    </source>
</evidence>
<keyword evidence="7 16" id="KW-0235">DNA replication</keyword>
<keyword evidence="9 16" id="KW-0227">DNA damage</keyword>
<dbReference type="GO" id="GO:0003887">
    <property type="term" value="F:DNA-directed DNA polymerase activity"/>
    <property type="evidence" value="ECO:0007669"/>
    <property type="project" value="UniProtKB-UniRule"/>
</dbReference>
<keyword evidence="8 16" id="KW-0479">Metal-binding</keyword>
<dbReference type="InterPro" id="IPR050116">
    <property type="entry name" value="DNA_polymerase-Y"/>
</dbReference>
<dbReference type="InterPro" id="IPR053848">
    <property type="entry name" value="IMS_HHH_1"/>
</dbReference>
<dbReference type="Pfam" id="PF11799">
    <property type="entry name" value="IMS_C"/>
    <property type="match status" value="1"/>
</dbReference>
<evidence type="ECO:0000256" key="8">
    <source>
        <dbReference type="ARBA" id="ARBA00022723"/>
    </source>
</evidence>
<dbReference type="Pfam" id="PF00817">
    <property type="entry name" value="IMS"/>
    <property type="match status" value="1"/>
</dbReference>
<dbReference type="Gene3D" id="3.40.1170.60">
    <property type="match status" value="1"/>
</dbReference>
<dbReference type="GO" id="GO:0009432">
    <property type="term" value="P:SOS response"/>
    <property type="evidence" value="ECO:0007669"/>
    <property type="project" value="TreeGrafter"/>
</dbReference>
<dbReference type="EMBL" id="LAIR01000002">
    <property type="protein sequence ID" value="KNX37034.1"/>
    <property type="molecule type" value="Genomic_DNA"/>
</dbReference>
<keyword evidence="20" id="KW-1185">Reference proteome</keyword>
<evidence type="ECO:0000256" key="5">
    <source>
        <dbReference type="ARBA" id="ARBA00022679"/>
    </source>
</evidence>
<dbReference type="PROSITE" id="PS50173">
    <property type="entry name" value="UMUC"/>
    <property type="match status" value="1"/>
</dbReference>
<protein>
    <recommendedName>
        <fullName evidence="16">DNA polymerase IV</fullName>
        <shortName evidence="16">Pol IV</shortName>
        <ecNumber evidence="16">2.7.7.7</ecNumber>
    </recommendedName>
</protein>
<evidence type="ECO:0000256" key="10">
    <source>
        <dbReference type="ARBA" id="ARBA00022842"/>
    </source>
</evidence>
<feature type="binding site" evidence="16">
    <location>
        <position position="11"/>
    </location>
    <ligand>
        <name>Mg(2+)</name>
        <dbReference type="ChEBI" id="CHEBI:18420"/>
    </ligand>
</feature>
<feature type="active site" evidence="16">
    <location>
        <position position="107"/>
    </location>
</feature>
<dbReference type="GO" id="GO:0006261">
    <property type="term" value="P:DNA-templated DNA replication"/>
    <property type="evidence" value="ECO:0007669"/>
    <property type="project" value="UniProtKB-UniRule"/>
</dbReference>
<evidence type="ECO:0000256" key="15">
    <source>
        <dbReference type="ARBA" id="ARBA00049244"/>
    </source>
</evidence>
<dbReference type="PANTHER" id="PTHR11076:SF33">
    <property type="entry name" value="DNA POLYMERASE KAPPA"/>
    <property type="match status" value="1"/>
</dbReference>
<gene>
    <name evidence="16" type="primary">dinB</name>
    <name evidence="19" type="ORF">VV01_07550</name>
</gene>
<keyword evidence="5 16" id="KW-0808">Transferase</keyword>
<dbReference type="EC" id="2.7.7.7" evidence="16"/>
<organism evidence="19 20">
    <name type="scientific">Luteipulveratus halotolerans</name>
    <dbReference type="NCBI Taxonomy" id="1631356"/>
    <lineage>
        <taxon>Bacteria</taxon>
        <taxon>Bacillati</taxon>
        <taxon>Actinomycetota</taxon>
        <taxon>Actinomycetes</taxon>
        <taxon>Micrococcales</taxon>
        <taxon>Dermacoccaceae</taxon>
        <taxon>Luteipulveratus</taxon>
    </lineage>
</organism>
<dbReference type="GO" id="GO:0003684">
    <property type="term" value="F:damaged DNA binding"/>
    <property type="evidence" value="ECO:0007669"/>
    <property type="project" value="InterPro"/>
</dbReference>
<evidence type="ECO:0000256" key="6">
    <source>
        <dbReference type="ARBA" id="ARBA00022695"/>
    </source>
</evidence>
<comment type="subunit">
    <text evidence="16">Monomer.</text>
</comment>
<dbReference type="NCBIfam" id="NF002677">
    <property type="entry name" value="PRK02406.1"/>
    <property type="match status" value="1"/>
</dbReference>
<dbReference type="SUPFAM" id="SSF100879">
    <property type="entry name" value="Lesion bypass DNA polymerase (Y-family), little finger domain"/>
    <property type="match status" value="1"/>
</dbReference>
<keyword evidence="6 16" id="KW-0548">Nucleotidyltransferase</keyword>
<feature type="domain" description="UmuC" evidence="18">
    <location>
        <begin position="7"/>
        <end position="192"/>
    </location>
</feature>
<dbReference type="PATRIC" id="fig|1631356.3.peg.1458"/>
<dbReference type="PANTHER" id="PTHR11076">
    <property type="entry name" value="DNA REPAIR POLYMERASE UMUC / TRANSFERASE FAMILY MEMBER"/>
    <property type="match status" value="1"/>
</dbReference>
<dbReference type="InterPro" id="IPR022880">
    <property type="entry name" value="DNApol_IV"/>
</dbReference>
<feature type="binding site" evidence="16">
    <location>
        <position position="106"/>
    </location>
    <ligand>
        <name>Mg(2+)</name>
        <dbReference type="ChEBI" id="CHEBI:18420"/>
    </ligand>
</feature>
<dbReference type="Gene3D" id="3.30.70.270">
    <property type="match status" value="1"/>
</dbReference>